<dbReference type="AlphaFoldDB" id="A0A1L7CVH5"/>
<dbReference type="Pfam" id="PF26563">
    <property type="entry name" value="Rv3660c_N"/>
    <property type="match status" value="1"/>
</dbReference>
<dbReference type="NCBIfam" id="TIGR03815">
    <property type="entry name" value="CpaE_hom_Actino"/>
    <property type="match status" value="1"/>
</dbReference>
<gene>
    <name evidence="2" type="ORF">CSPHI_00855</name>
</gene>
<organism evidence="2 3">
    <name type="scientific">Corynebacterium sphenisci DSM 44792</name>
    <dbReference type="NCBI Taxonomy" id="1437874"/>
    <lineage>
        <taxon>Bacteria</taxon>
        <taxon>Bacillati</taxon>
        <taxon>Actinomycetota</taxon>
        <taxon>Actinomycetes</taxon>
        <taxon>Mycobacteriales</taxon>
        <taxon>Corynebacteriaceae</taxon>
        <taxon>Corynebacterium</taxon>
    </lineage>
</organism>
<dbReference type="InterPro" id="IPR059050">
    <property type="entry name" value="Rv3660c_N"/>
</dbReference>
<evidence type="ECO:0000313" key="2">
    <source>
        <dbReference type="EMBL" id="APT89875.1"/>
    </source>
</evidence>
<dbReference type="Gene3D" id="3.40.50.300">
    <property type="entry name" value="P-loop containing nucleotide triphosphate hydrolases"/>
    <property type="match status" value="1"/>
</dbReference>
<dbReference type="RefSeq" id="WP_169840386.1">
    <property type="nucleotide sequence ID" value="NZ_CP009248.1"/>
</dbReference>
<dbReference type="InterPro" id="IPR022521">
    <property type="entry name" value="Rv3660c"/>
</dbReference>
<dbReference type="STRING" id="1437874.CSPHI_00855"/>
<dbReference type="EMBL" id="CP009248">
    <property type="protein sequence ID" value="APT89875.1"/>
    <property type="molecule type" value="Genomic_DNA"/>
</dbReference>
<feature type="domain" description="Rv3660c-like CheY-like N-terminal" evidence="1">
    <location>
        <begin position="15"/>
        <end position="118"/>
    </location>
</feature>
<sequence length="367" mass="35936">MSPADPAAQEILIAVADPDLAQEAAAVAAAGGYAALAEPEPDPAGAAWRRAAAILLDAGAAAGVADRGPGIRRERVFLVHADGAEPDLRAALAAGAEDALALPAEGAELVRRLGRPGAPAAGAGVALACIGAVGGAGASVLAAACALHCAESAPTALIDADELSGGADLLLGVEHLPGLRWPELRAGEGRMEAAPLLAALPGHDWSTGGPAVLTGPRSRDGADWAVAPAALAAVVDALLADGGAAVVDLPRTGAVVEVAAARADLVVVAVPPTVRGVAAAARQARRLRGLGADPAAVLCGPAPGGVAAADVEYATGLPVLARLPRIRGLAAEIEAVGLDRSLVRLVDAVEPVLAAVDRPAARRGGAR</sequence>
<proteinExistence type="predicted"/>
<dbReference type="SUPFAM" id="SSF52540">
    <property type="entry name" value="P-loop containing nucleoside triphosphate hydrolases"/>
    <property type="match status" value="1"/>
</dbReference>
<keyword evidence="3" id="KW-1185">Reference proteome</keyword>
<reference evidence="2 3" key="1">
    <citation type="submission" date="2014-08" db="EMBL/GenBank/DDBJ databases">
        <title>Complete genome sequence of Corynebacterium sphenisci CECT 5990(T) (=DSM 44792(T)), isolated from healthy wild penguins.</title>
        <authorList>
            <person name="Ruckert C."/>
            <person name="Albersmeier A."/>
            <person name="Winkler A."/>
            <person name="Kalinowski J."/>
        </authorList>
    </citation>
    <scope>NUCLEOTIDE SEQUENCE [LARGE SCALE GENOMIC DNA]</scope>
    <source>
        <strain evidence="2 3">DSM 44792</strain>
    </source>
</reference>
<evidence type="ECO:0000313" key="3">
    <source>
        <dbReference type="Proteomes" id="UP000185469"/>
    </source>
</evidence>
<dbReference type="Proteomes" id="UP000185469">
    <property type="component" value="Chromosome"/>
</dbReference>
<protein>
    <recommendedName>
        <fullName evidence="1">Rv3660c-like CheY-like N-terminal domain-containing protein</fullName>
    </recommendedName>
</protein>
<name>A0A1L7CVH5_9CORY</name>
<dbReference type="InterPro" id="IPR027417">
    <property type="entry name" value="P-loop_NTPase"/>
</dbReference>
<accession>A0A1L7CVH5</accession>
<evidence type="ECO:0000259" key="1">
    <source>
        <dbReference type="Pfam" id="PF26563"/>
    </source>
</evidence>
<dbReference type="KEGG" id="csph:CSPHI_00855"/>